<dbReference type="InterPro" id="IPR000847">
    <property type="entry name" value="LysR_HTH_N"/>
</dbReference>
<dbReference type="InterPro" id="IPR005119">
    <property type="entry name" value="LysR_subst-bd"/>
</dbReference>
<keyword evidence="2" id="KW-0805">Transcription regulation</keyword>
<dbReference type="SUPFAM" id="SSF53850">
    <property type="entry name" value="Periplasmic binding protein-like II"/>
    <property type="match status" value="1"/>
</dbReference>
<gene>
    <name evidence="6" type="ORF">SAJA_05960</name>
</gene>
<dbReference type="PROSITE" id="PS50931">
    <property type="entry name" value="HTH_LYSR"/>
    <property type="match status" value="1"/>
</dbReference>
<organism evidence="6 7">
    <name type="scientific">Salinisphaera japonica YTM-1</name>
    <dbReference type="NCBI Taxonomy" id="1209778"/>
    <lineage>
        <taxon>Bacteria</taxon>
        <taxon>Pseudomonadati</taxon>
        <taxon>Pseudomonadota</taxon>
        <taxon>Gammaproteobacteria</taxon>
        <taxon>Salinisphaerales</taxon>
        <taxon>Salinisphaeraceae</taxon>
        <taxon>Salinisphaera</taxon>
    </lineage>
</organism>
<dbReference type="PANTHER" id="PTHR30118">
    <property type="entry name" value="HTH-TYPE TRANSCRIPTIONAL REGULATOR LEUO-RELATED"/>
    <property type="match status" value="1"/>
</dbReference>
<evidence type="ECO:0000256" key="1">
    <source>
        <dbReference type="ARBA" id="ARBA00009437"/>
    </source>
</evidence>
<reference evidence="6 7" key="1">
    <citation type="submission" date="2013-10" db="EMBL/GenBank/DDBJ databases">
        <title>Salinisphaera japonica YTM-1 Genome Sequencing.</title>
        <authorList>
            <person name="Lai Q."/>
            <person name="Li C."/>
            <person name="Shao Z."/>
        </authorList>
    </citation>
    <scope>NUCLEOTIDE SEQUENCE [LARGE SCALE GENOMIC DNA]</scope>
    <source>
        <strain evidence="6 7">YTM-1</strain>
    </source>
</reference>
<dbReference type="FunCoup" id="A0A423PW59">
    <property type="interactions" value="48"/>
</dbReference>
<dbReference type="Pfam" id="PF00126">
    <property type="entry name" value="HTH_1"/>
    <property type="match status" value="1"/>
</dbReference>
<dbReference type="GO" id="GO:0003700">
    <property type="term" value="F:DNA-binding transcription factor activity"/>
    <property type="evidence" value="ECO:0007669"/>
    <property type="project" value="InterPro"/>
</dbReference>
<dbReference type="Pfam" id="PF03466">
    <property type="entry name" value="LysR_substrate"/>
    <property type="match status" value="1"/>
</dbReference>
<protein>
    <submittedName>
        <fullName evidence="6">Transcriptional regulator</fullName>
    </submittedName>
</protein>
<feature type="domain" description="HTH lysR-type" evidence="5">
    <location>
        <begin position="21"/>
        <end position="78"/>
    </location>
</feature>
<evidence type="ECO:0000256" key="4">
    <source>
        <dbReference type="ARBA" id="ARBA00023163"/>
    </source>
</evidence>
<keyword evidence="4" id="KW-0804">Transcription</keyword>
<dbReference type="PRINTS" id="PR00039">
    <property type="entry name" value="HTHLYSR"/>
</dbReference>
<keyword evidence="7" id="KW-1185">Reference proteome</keyword>
<proteinExistence type="inferred from homology"/>
<evidence type="ECO:0000256" key="2">
    <source>
        <dbReference type="ARBA" id="ARBA00023015"/>
    </source>
</evidence>
<dbReference type="Gene3D" id="3.40.190.10">
    <property type="entry name" value="Periplasmic binding protein-like II"/>
    <property type="match status" value="2"/>
</dbReference>
<dbReference type="InterPro" id="IPR036388">
    <property type="entry name" value="WH-like_DNA-bd_sf"/>
</dbReference>
<sequence length="320" mass="35706">MRPGFYQPPSRYIGGMNIRDVDLNLLVMLDALLREQSVTRAARAMDITQPAMSNALKRLRKLLGDPVLVRTARGMQPTARAAQLHRPVRNVLAEMEALIAPNRAFEPETAERLFTILITDYAASILMPHIVDVLEDEAPNIALNILSAGSDAIDQIERGEADFLVNEFGRLPANFHQQRLWTDRLACLIRADHPALAAAGGTLTLEAFLSQRHVLITQTGVGLSRIDEALADRGLSRTISVLTRHYQLPRELIAHSDMIVALPARIARYQARHLGLVVQPPPIDLPGFEIGMAWGALDHHDMAHRWLRERIIAIARERIV</sequence>
<dbReference type="SUPFAM" id="SSF46785">
    <property type="entry name" value="Winged helix' DNA-binding domain"/>
    <property type="match status" value="1"/>
</dbReference>
<comment type="similarity">
    <text evidence="1">Belongs to the LysR transcriptional regulatory family.</text>
</comment>
<dbReference type="InterPro" id="IPR036390">
    <property type="entry name" value="WH_DNA-bd_sf"/>
</dbReference>
<dbReference type="CDD" id="cd08417">
    <property type="entry name" value="PBP2_Nitroaromatics_like"/>
    <property type="match status" value="1"/>
</dbReference>
<dbReference type="InterPro" id="IPR050389">
    <property type="entry name" value="LysR-type_TF"/>
</dbReference>
<dbReference type="EMBL" id="AYKG01000013">
    <property type="protein sequence ID" value="ROO29805.1"/>
    <property type="molecule type" value="Genomic_DNA"/>
</dbReference>
<evidence type="ECO:0000313" key="7">
    <source>
        <dbReference type="Proteomes" id="UP000285310"/>
    </source>
</evidence>
<dbReference type="AlphaFoldDB" id="A0A423PW59"/>
<name>A0A423PW59_9GAMM</name>
<dbReference type="Gene3D" id="1.10.10.10">
    <property type="entry name" value="Winged helix-like DNA-binding domain superfamily/Winged helix DNA-binding domain"/>
    <property type="match status" value="1"/>
</dbReference>
<dbReference type="InterPro" id="IPR037402">
    <property type="entry name" value="YidZ_PBP2"/>
</dbReference>
<dbReference type="InParanoid" id="A0A423PW59"/>
<dbReference type="GO" id="GO:0003677">
    <property type="term" value="F:DNA binding"/>
    <property type="evidence" value="ECO:0007669"/>
    <property type="project" value="UniProtKB-KW"/>
</dbReference>
<dbReference type="PANTHER" id="PTHR30118:SF15">
    <property type="entry name" value="TRANSCRIPTIONAL REGULATORY PROTEIN"/>
    <property type="match status" value="1"/>
</dbReference>
<evidence type="ECO:0000256" key="3">
    <source>
        <dbReference type="ARBA" id="ARBA00023125"/>
    </source>
</evidence>
<keyword evidence="3" id="KW-0238">DNA-binding</keyword>
<accession>A0A423PW59</accession>
<comment type="caution">
    <text evidence="6">The sequence shown here is derived from an EMBL/GenBank/DDBJ whole genome shotgun (WGS) entry which is preliminary data.</text>
</comment>
<dbReference type="Proteomes" id="UP000285310">
    <property type="component" value="Unassembled WGS sequence"/>
</dbReference>
<evidence type="ECO:0000313" key="6">
    <source>
        <dbReference type="EMBL" id="ROO29805.1"/>
    </source>
</evidence>
<evidence type="ECO:0000259" key="5">
    <source>
        <dbReference type="PROSITE" id="PS50931"/>
    </source>
</evidence>